<dbReference type="GO" id="GO:0005524">
    <property type="term" value="F:ATP binding"/>
    <property type="evidence" value="ECO:0007669"/>
    <property type="project" value="UniProtKB-KW"/>
</dbReference>
<dbReference type="GO" id="GO:0006508">
    <property type="term" value="P:proteolysis"/>
    <property type="evidence" value="ECO:0007669"/>
    <property type="project" value="UniProtKB-KW"/>
</dbReference>
<dbReference type="SUPFAM" id="SSF52540">
    <property type="entry name" value="P-loop containing nucleoside triphosphate hydrolases"/>
    <property type="match status" value="2"/>
</dbReference>
<evidence type="ECO:0000256" key="3">
    <source>
        <dbReference type="ARBA" id="ARBA00022741"/>
    </source>
</evidence>
<dbReference type="Pfam" id="PF10431">
    <property type="entry name" value="ClpB_D2-small"/>
    <property type="match status" value="1"/>
</dbReference>
<feature type="domain" description="Clp R" evidence="9">
    <location>
        <begin position="1"/>
        <end position="148"/>
    </location>
</feature>
<dbReference type="GO" id="GO:0016887">
    <property type="term" value="F:ATP hydrolysis activity"/>
    <property type="evidence" value="ECO:0007669"/>
    <property type="project" value="InterPro"/>
</dbReference>
<keyword evidence="10" id="KW-0645">Protease</keyword>
<evidence type="ECO:0000313" key="11">
    <source>
        <dbReference type="Proteomes" id="UP000032611"/>
    </source>
</evidence>
<dbReference type="GO" id="GO:0034605">
    <property type="term" value="P:cellular response to heat"/>
    <property type="evidence" value="ECO:0007669"/>
    <property type="project" value="TreeGrafter"/>
</dbReference>
<keyword evidence="5 7" id="KW-0143">Chaperone</keyword>
<keyword evidence="4 7" id="KW-0067">ATP-binding</keyword>
<dbReference type="InterPro" id="IPR001270">
    <property type="entry name" value="ClpA/B"/>
</dbReference>
<dbReference type="InterPro" id="IPR028299">
    <property type="entry name" value="ClpA/B_CS2"/>
</dbReference>
<keyword evidence="2 6" id="KW-0677">Repeat</keyword>
<dbReference type="SUPFAM" id="SSF81923">
    <property type="entry name" value="Double Clp-N motif"/>
    <property type="match status" value="1"/>
</dbReference>
<dbReference type="PROSITE" id="PS51903">
    <property type="entry name" value="CLP_R"/>
    <property type="match status" value="1"/>
</dbReference>
<dbReference type="Pfam" id="PF02861">
    <property type="entry name" value="Clp_N"/>
    <property type="match status" value="1"/>
</dbReference>
<dbReference type="AlphaFoldDB" id="A0A0D5LXV3"/>
<dbReference type="CDD" id="cd00009">
    <property type="entry name" value="AAA"/>
    <property type="match status" value="1"/>
</dbReference>
<keyword evidence="11" id="KW-1185">Reference proteome</keyword>
<accession>A0A0D5LXV3</accession>
<dbReference type="PROSITE" id="PS00871">
    <property type="entry name" value="CLPAB_2"/>
    <property type="match status" value="1"/>
</dbReference>
<dbReference type="Proteomes" id="UP000032611">
    <property type="component" value="Chromosome"/>
</dbReference>
<dbReference type="InterPro" id="IPR003959">
    <property type="entry name" value="ATPase_AAA_core"/>
</dbReference>
<feature type="compositionally biased region" description="Basic residues" evidence="8">
    <location>
        <begin position="784"/>
        <end position="795"/>
    </location>
</feature>
<protein>
    <submittedName>
        <fullName evidence="10">Clp protease ClpX</fullName>
    </submittedName>
</protein>
<dbReference type="Pfam" id="PF07724">
    <property type="entry name" value="AAA_2"/>
    <property type="match status" value="1"/>
</dbReference>
<dbReference type="SMART" id="SM01086">
    <property type="entry name" value="ClpB_D2-small"/>
    <property type="match status" value="1"/>
</dbReference>
<dbReference type="Pfam" id="PF00004">
    <property type="entry name" value="AAA"/>
    <property type="match status" value="1"/>
</dbReference>
<dbReference type="KEGG" id="mey:TM49_16705"/>
<dbReference type="STRING" id="1486262.TM49_16705"/>
<sequence length="795" mass="87791">MPTFSPSLEKALHQALTYANDRHHEYATLEHLLLALIDDADAAAVMGACNVDLDALRKTVVEYVDTELANLITGYDEDSKPTSGFQRVIQRAVIHVQSSGREEVTGANVLVAIFAERESHAAYFLQQQEMTRYDAVNYISHGIGKRPGSSETRTPRGVNGDSEETEANAQRDTEDSGRKQPDALKAYCVNLNEKALSGRIDPLIGRDAEVNRTIQVLCRRSKNNPLYVGDPGVGKTAIAEGLAKRIVEGKVPEALIDATIFSLDMGTLLAGTRYRGDFEERLKQVVKELEEYEGAVLFIDEIHTVIGAGATSGGAMDASNLLKPALSSGAIRCIGSTTYKEYRQFFEKDRALVRRFQKIDVNEPSVDDAIEIMKGLKPYFEEYHNLRYTNDAIKAAVELSARYITDRKLPDKAIDVIDESGAAQMLLPVSRRRKMITEREIEATIATMARIPPKTVSKDDEQVLANLEQELRSVVYGQDKAIDALSTSIKLARAGLREPNKPIGSYIFSGPTGVGKTEVSKQLASSLGVELLRFDMSEYMERHTVSRLLGAPPGYVGFDQGGLLTDGVDQHPHCVVLLDEIEKAHPDIYNILLQVMDHGSLTDHNGKKIDFRNVILIMTTNAGASEMSKSAIGFGSSRRTGEDEEALNRIFTPEFRNRLDAIIPFAPLPTEVIHQVVQKFVMQLESQLSERNVTFELEDKAIEWLAERGYDEKMGARPLSRVIQEHIKKPLANEILFGKLKKGGVVRVDVAEKDGKPELTLEAIPDTTPVKPSELRSDSPKSGGKGKKRKSAADS</sequence>
<evidence type="ECO:0000256" key="8">
    <source>
        <dbReference type="SAM" id="MobiDB-lite"/>
    </source>
</evidence>
<evidence type="ECO:0000256" key="6">
    <source>
        <dbReference type="PROSITE-ProRule" id="PRU01251"/>
    </source>
</evidence>
<keyword evidence="3 7" id="KW-0547">Nucleotide-binding</keyword>
<dbReference type="GO" id="GO:0008233">
    <property type="term" value="F:peptidase activity"/>
    <property type="evidence" value="ECO:0007669"/>
    <property type="project" value="UniProtKB-KW"/>
</dbReference>
<evidence type="ECO:0000256" key="5">
    <source>
        <dbReference type="ARBA" id="ARBA00023186"/>
    </source>
</evidence>
<dbReference type="EMBL" id="CP010803">
    <property type="protein sequence ID" value="AJY48288.1"/>
    <property type="molecule type" value="Genomic_DNA"/>
</dbReference>
<organism evidence="10 11">
    <name type="scientific">Martelella endophytica</name>
    <dbReference type="NCBI Taxonomy" id="1486262"/>
    <lineage>
        <taxon>Bacteria</taxon>
        <taxon>Pseudomonadati</taxon>
        <taxon>Pseudomonadota</taxon>
        <taxon>Alphaproteobacteria</taxon>
        <taxon>Hyphomicrobiales</taxon>
        <taxon>Aurantimonadaceae</taxon>
        <taxon>Martelella</taxon>
    </lineage>
</organism>
<dbReference type="Gene3D" id="1.10.1780.10">
    <property type="entry name" value="Clp, N-terminal domain"/>
    <property type="match status" value="1"/>
</dbReference>
<dbReference type="Gene3D" id="1.10.8.60">
    <property type="match status" value="2"/>
</dbReference>
<dbReference type="PATRIC" id="fig|1486262.3.peg.3455"/>
<dbReference type="HOGENOM" id="CLU_005070_4_2_5"/>
<dbReference type="PANTHER" id="PTHR11638">
    <property type="entry name" value="ATP-DEPENDENT CLP PROTEASE"/>
    <property type="match status" value="1"/>
</dbReference>
<evidence type="ECO:0000259" key="9">
    <source>
        <dbReference type="PROSITE" id="PS51903"/>
    </source>
</evidence>
<dbReference type="CDD" id="cd19499">
    <property type="entry name" value="RecA-like_ClpB_Hsp104-like"/>
    <property type="match status" value="1"/>
</dbReference>
<dbReference type="OrthoDB" id="9803641at2"/>
<dbReference type="InterPro" id="IPR041546">
    <property type="entry name" value="ClpA/ClpB_AAA_lid"/>
</dbReference>
<gene>
    <name evidence="10" type="primary">clpA</name>
    <name evidence="10" type="ORF">TM49_16705</name>
</gene>
<dbReference type="Gene3D" id="3.40.50.300">
    <property type="entry name" value="P-loop containing nucleotide triphosphate hydrolases"/>
    <property type="match status" value="2"/>
</dbReference>
<reference evidence="10 11" key="1">
    <citation type="journal article" date="2015" name="Genome Announc.">
        <title>Complete genome sequence of Martelella endophytica YC6887, which has antifungal activity associated with a halophyte.</title>
        <authorList>
            <person name="Khan A."/>
            <person name="Khan H."/>
            <person name="Chung E.J."/>
            <person name="Hossain M.T."/>
            <person name="Chung Y.R."/>
        </authorList>
    </citation>
    <scope>NUCLEOTIDE SEQUENCE [LARGE SCALE GENOMIC DNA]</scope>
    <source>
        <strain evidence="10">YC6887</strain>
    </source>
</reference>
<evidence type="ECO:0000256" key="2">
    <source>
        <dbReference type="ARBA" id="ARBA00022737"/>
    </source>
</evidence>
<evidence type="ECO:0000313" key="10">
    <source>
        <dbReference type="EMBL" id="AJY48288.1"/>
    </source>
</evidence>
<dbReference type="PRINTS" id="PR00300">
    <property type="entry name" value="CLPPROTEASEA"/>
</dbReference>
<keyword evidence="10" id="KW-0378">Hydrolase</keyword>
<dbReference type="PANTHER" id="PTHR11638:SF111">
    <property type="entry name" value="ATP-DEPENDENT CLP PROTEASE ATP-BINDING SUBUNIT CLPA"/>
    <property type="match status" value="1"/>
</dbReference>
<dbReference type="InterPro" id="IPR004176">
    <property type="entry name" value="Clp_R_N"/>
</dbReference>
<dbReference type="FunFam" id="3.40.50.300:FF:000025">
    <property type="entry name" value="ATP-dependent Clp protease subunit"/>
    <property type="match status" value="1"/>
</dbReference>
<dbReference type="SMART" id="SM00382">
    <property type="entry name" value="AAA"/>
    <property type="match status" value="2"/>
</dbReference>
<dbReference type="NCBIfam" id="TIGR02639">
    <property type="entry name" value="ClpA"/>
    <property type="match status" value="1"/>
</dbReference>
<comment type="similarity">
    <text evidence="1 7">Belongs to the ClpA/ClpB family.</text>
</comment>
<evidence type="ECO:0000256" key="7">
    <source>
        <dbReference type="RuleBase" id="RU004432"/>
    </source>
</evidence>
<dbReference type="InterPro" id="IPR027417">
    <property type="entry name" value="P-loop_NTPase"/>
</dbReference>
<feature type="compositionally biased region" description="Basic and acidic residues" evidence="8">
    <location>
        <begin position="169"/>
        <end position="181"/>
    </location>
</feature>
<dbReference type="InterPro" id="IPR050130">
    <property type="entry name" value="ClpA_ClpB"/>
</dbReference>
<dbReference type="GO" id="GO:0043335">
    <property type="term" value="P:protein unfolding"/>
    <property type="evidence" value="ECO:0007669"/>
    <property type="project" value="InterPro"/>
</dbReference>
<feature type="region of interest" description="Disordered" evidence="8">
    <location>
        <begin position="141"/>
        <end position="181"/>
    </location>
</feature>
<dbReference type="PROSITE" id="PS00870">
    <property type="entry name" value="CLPAB_1"/>
    <property type="match status" value="1"/>
</dbReference>
<dbReference type="GO" id="GO:0005737">
    <property type="term" value="C:cytoplasm"/>
    <property type="evidence" value="ECO:0007669"/>
    <property type="project" value="TreeGrafter"/>
</dbReference>
<evidence type="ECO:0000256" key="4">
    <source>
        <dbReference type="ARBA" id="ARBA00022840"/>
    </source>
</evidence>
<dbReference type="InterPro" id="IPR013461">
    <property type="entry name" value="ClpA"/>
</dbReference>
<dbReference type="Pfam" id="PF17871">
    <property type="entry name" value="AAA_lid_9"/>
    <property type="match status" value="1"/>
</dbReference>
<name>A0A0D5LXV3_MAREN</name>
<dbReference type="InterPro" id="IPR018368">
    <property type="entry name" value="ClpA/B_CS1"/>
</dbReference>
<proteinExistence type="inferred from homology"/>
<evidence type="ECO:0000256" key="1">
    <source>
        <dbReference type="ARBA" id="ARBA00008675"/>
    </source>
</evidence>
<dbReference type="InterPro" id="IPR019489">
    <property type="entry name" value="Clp_ATPase_C"/>
</dbReference>
<feature type="region of interest" description="Disordered" evidence="8">
    <location>
        <begin position="757"/>
        <end position="795"/>
    </location>
</feature>
<dbReference type="InterPro" id="IPR036628">
    <property type="entry name" value="Clp_N_dom_sf"/>
</dbReference>
<dbReference type="InterPro" id="IPR003593">
    <property type="entry name" value="AAA+_ATPase"/>
</dbReference>